<proteinExistence type="predicted"/>
<evidence type="ECO:0000313" key="5">
    <source>
        <dbReference type="Proteomes" id="UP000019116"/>
    </source>
</evidence>
<dbReference type="OrthoDB" id="1939276at2759"/>
<evidence type="ECO:0000313" key="4">
    <source>
        <dbReference type="EnsemblPlants" id="TraesCS5D02G081300.1"/>
    </source>
</evidence>
<dbReference type="InterPro" id="IPR032675">
    <property type="entry name" value="LRR_dom_sf"/>
</dbReference>
<name>A0A3B6MLL3_WHEAT</name>
<dbReference type="InterPro" id="IPR053781">
    <property type="entry name" value="F-box_AtFBL13-like"/>
</dbReference>
<dbReference type="InterPro" id="IPR006566">
    <property type="entry name" value="FBD"/>
</dbReference>
<reference evidence="4" key="2">
    <citation type="submission" date="2018-10" db="UniProtKB">
        <authorList>
            <consortium name="EnsemblPlants"/>
        </authorList>
    </citation>
    <scope>IDENTIFICATION</scope>
</reference>
<dbReference type="OMA" id="FISERYC"/>
<dbReference type="InterPro" id="IPR055411">
    <property type="entry name" value="LRR_FXL15/At3g58940/PEG3-like"/>
</dbReference>
<dbReference type="InterPro" id="IPR055302">
    <property type="entry name" value="F-box_dom-containing"/>
</dbReference>
<reference evidence="4" key="1">
    <citation type="submission" date="2018-08" db="EMBL/GenBank/DDBJ databases">
        <authorList>
            <person name="Rossello M."/>
        </authorList>
    </citation>
    <scope>NUCLEOTIDE SEQUENCE [LARGE SCALE GENOMIC DNA]</scope>
    <source>
        <strain evidence="4">cv. Chinese Spring</strain>
    </source>
</reference>
<dbReference type="Gramene" id="TraesCAD_scaffold_102956_01G000100.1">
    <property type="protein sequence ID" value="TraesCAD_scaffold_102956_01G000100.1"/>
    <property type="gene ID" value="TraesCAD_scaffold_102956_01G000100"/>
</dbReference>
<protein>
    <submittedName>
        <fullName evidence="4">Uncharacterized protein</fullName>
    </submittedName>
</protein>
<dbReference type="Gramene" id="TraesCS5D02G081300.1">
    <property type="protein sequence ID" value="TraesCS5D02G081300.1"/>
    <property type="gene ID" value="TraesCS5D02G081300"/>
</dbReference>
<dbReference type="Pfam" id="PF24758">
    <property type="entry name" value="LRR_At5g56370"/>
    <property type="match status" value="1"/>
</dbReference>
<dbReference type="Proteomes" id="UP000019116">
    <property type="component" value="Chromosome 5D"/>
</dbReference>
<dbReference type="PANTHER" id="PTHR32141">
    <property type="match status" value="1"/>
</dbReference>
<organism evidence="4">
    <name type="scientific">Triticum aestivum</name>
    <name type="common">Wheat</name>
    <dbReference type="NCBI Taxonomy" id="4565"/>
    <lineage>
        <taxon>Eukaryota</taxon>
        <taxon>Viridiplantae</taxon>
        <taxon>Streptophyta</taxon>
        <taxon>Embryophyta</taxon>
        <taxon>Tracheophyta</taxon>
        <taxon>Spermatophyta</taxon>
        <taxon>Magnoliopsida</taxon>
        <taxon>Liliopsida</taxon>
        <taxon>Poales</taxon>
        <taxon>Poaceae</taxon>
        <taxon>BOP clade</taxon>
        <taxon>Pooideae</taxon>
        <taxon>Triticodae</taxon>
        <taxon>Triticeae</taxon>
        <taxon>Triticinae</taxon>
        <taxon>Triticum</taxon>
    </lineage>
</organism>
<feature type="domain" description="FBD" evidence="2">
    <location>
        <begin position="400"/>
        <end position="442"/>
    </location>
</feature>
<dbReference type="RefSeq" id="XP_044395377.1">
    <property type="nucleotide sequence ID" value="XM_044539442.1"/>
</dbReference>
<evidence type="ECO:0000259" key="2">
    <source>
        <dbReference type="Pfam" id="PF08387"/>
    </source>
</evidence>
<keyword evidence="5" id="KW-1185">Reference proteome</keyword>
<dbReference type="Gene3D" id="3.80.10.10">
    <property type="entry name" value="Ribonuclease Inhibitor"/>
    <property type="match status" value="1"/>
</dbReference>
<evidence type="ECO:0000259" key="3">
    <source>
        <dbReference type="Pfam" id="PF24758"/>
    </source>
</evidence>
<dbReference type="EnsemblPlants" id="TraesCS5D02G081300.1">
    <property type="protein sequence ID" value="TraesCS5D02G081300.1"/>
    <property type="gene ID" value="TraesCS5D02G081300"/>
</dbReference>
<dbReference type="Gramene" id="TraesCLE_scaffold_103687_01G000200.1">
    <property type="protein sequence ID" value="TraesCLE_scaffold_103687_01G000200.1"/>
    <property type="gene ID" value="TraesCLE_scaffold_103687_01G000200"/>
</dbReference>
<gene>
    <name evidence="4" type="primary">LOC123119585</name>
</gene>
<dbReference type="Gramene" id="TraesROB_scaffold_060826_01G000100.1">
    <property type="protein sequence ID" value="TraesROB_scaffold_060826_01G000100.1"/>
    <property type="gene ID" value="TraesROB_scaffold_060826_01G000100"/>
</dbReference>
<dbReference type="SUPFAM" id="SSF81383">
    <property type="entry name" value="F-box domain"/>
    <property type="match status" value="1"/>
</dbReference>
<dbReference type="CDD" id="cd22160">
    <property type="entry name" value="F-box_AtFBL13-like"/>
    <property type="match status" value="1"/>
</dbReference>
<dbReference type="STRING" id="4565.A0A3B6MLL3"/>
<dbReference type="SUPFAM" id="SSF52047">
    <property type="entry name" value="RNI-like"/>
    <property type="match status" value="1"/>
</dbReference>
<dbReference type="Gramene" id="TraesWEE_scaffold_062966_01G000100.1">
    <property type="protein sequence ID" value="TraesWEE_scaffold_062966_01G000100.1"/>
    <property type="gene ID" value="TraesWEE_scaffold_062966_01G000100"/>
</dbReference>
<accession>A0A3B6MLL3</accession>
<dbReference type="InterPro" id="IPR036047">
    <property type="entry name" value="F-box-like_dom_sf"/>
</dbReference>
<dbReference type="GeneID" id="123119585"/>
<feature type="region of interest" description="Disordered" evidence="1">
    <location>
        <begin position="1"/>
        <end position="61"/>
    </location>
</feature>
<dbReference type="Gramene" id="TraesPARA_EIv1.0_1781060.1">
    <property type="protein sequence ID" value="TraesPARA_EIv1.0_1781060.1.CDS"/>
    <property type="gene ID" value="TraesPARA_EIv1.0_1781060"/>
</dbReference>
<sequence length="503" mass="56876">MEMEPGGPSSKKVKSAAVNSRQEAQAPPTPASPATEAPCLDPAETPPAADEDDGRVDRISNLPDPILGEIVSLLRTKDGARTQILASRWRHIWRTAPLNLDCRRLPDEEHGLTGVVSRIISAHPGPGRRLRIPAYYLQDRAATVDAWLRSPALDQLQELEFCHVSNCRPRLLRPLAPPPASTFRFSPTLRVVTIGRCLLPDSTVQGLHLPQLKQLALERVSISEGTLCGLIARCPALECLLIYYSFGFQCARINSLSLISIGVRLRHRYLSDHETDEPQFRELIIENAPSLERLLRVDILDGLHVSIISAPKLETLGSLHGEMYLSSSILQCCLLCFIKRLPSDSHTTVVGAVKVLYVRITCLDIGTTLQLLRCFPCLEKLYIQQSISGDLNLWKRKHRDLIKCLDLRLKTVVMQFYRGIRAQVNFATFFILNARMLELMSFKVDTEYYCRAFLAEQRKELQLEKRASRGARFHFQTDRLLRCYSMINNVRDLDLSDPFVCKR</sequence>
<feature type="compositionally biased region" description="Low complexity" evidence="1">
    <location>
        <begin position="1"/>
        <end position="38"/>
    </location>
</feature>
<dbReference type="Pfam" id="PF08387">
    <property type="entry name" value="FBD"/>
    <property type="match status" value="1"/>
</dbReference>
<dbReference type="Gramene" id="TraesSYM5D03G02996500.1">
    <property type="protein sequence ID" value="TraesSYM5D03G02996500.1"/>
    <property type="gene ID" value="TraesSYM5D03G02996500"/>
</dbReference>
<feature type="domain" description="F-box/LRR-repeat protein 15/At3g58940/PEG3-like LRR" evidence="3">
    <location>
        <begin position="144"/>
        <end position="383"/>
    </location>
</feature>
<dbReference type="Gramene" id="TraesCS5D03G0195000.1">
    <property type="protein sequence ID" value="TraesCS5D03G0195000.1.CDS"/>
    <property type="gene ID" value="TraesCS5D03G0195000"/>
</dbReference>
<dbReference type="AlphaFoldDB" id="A0A3B6MLL3"/>
<dbReference type="KEGG" id="taes:123119585"/>
<dbReference type="Gramene" id="TraesSTA5D03G03048680.1">
    <property type="protein sequence ID" value="TraesSTA5D03G03048680.1"/>
    <property type="gene ID" value="TraesSTA5D03G03048680"/>
</dbReference>
<dbReference type="PANTHER" id="PTHR32141:SF123">
    <property type="entry name" value="F-BOX DOMAIN-CONTAINING PROTEIN"/>
    <property type="match status" value="1"/>
</dbReference>
<evidence type="ECO:0000256" key="1">
    <source>
        <dbReference type="SAM" id="MobiDB-lite"/>
    </source>
</evidence>
<dbReference type="Gramene" id="TraesNOR5D03G03086230.1">
    <property type="protein sequence ID" value="TraesNOR5D03G03086230.1"/>
    <property type="gene ID" value="TraesNOR5D03G03086230"/>
</dbReference>